<evidence type="ECO:0000259" key="3">
    <source>
        <dbReference type="Pfam" id="PF25151"/>
    </source>
</evidence>
<evidence type="ECO:0000259" key="2">
    <source>
        <dbReference type="Pfam" id="PF10350"/>
    </source>
</evidence>
<dbReference type="PANTHER" id="PTHR14387:SF7">
    <property type="entry name" value="THYROID ADENOMA-ASSOCIATED PROTEIN"/>
    <property type="match status" value="1"/>
</dbReference>
<organism evidence="4 5">
    <name type="scientific">Diatraea saccharalis</name>
    <name type="common">sugarcane borer</name>
    <dbReference type="NCBI Taxonomy" id="40085"/>
    <lineage>
        <taxon>Eukaryota</taxon>
        <taxon>Metazoa</taxon>
        <taxon>Ecdysozoa</taxon>
        <taxon>Arthropoda</taxon>
        <taxon>Hexapoda</taxon>
        <taxon>Insecta</taxon>
        <taxon>Pterygota</taxon>
        <taxon>Neoptera</taxon>
        <taxon>Endopterygota</taxon>
        <taxon>Lepidoptera</taxon>
        <taxon>Glossata</taxon>
        <taxon>Ditrysia</taxon>
        <taxon>Pyraloidea</taxon>
        <taxon>Crambidae</taxon>
        <taxon>Crambinae</taxon>
        <taxon>Diatraea</taxon>
    </lineage>
</organism>
<dbReference type="Pfam" id="PF25151">
    <property type="entry name" value="TPR_Trm732_C"/>
    <property type="match status" value="1"/>
</dbReference>
<name>A0A9N9WBY8_9NEOP</name>
<dbReference type="InterPro" id="IPR056842">
    <property type="entry name" value="THADA-like_TPR_C"/>
</dbReference>
<evidence type="ECO:0000256" key="1">
    <source>
        <dbReference type="ARBA" id="ARBA00022694"/>
    </source>
</evidence>
<dbReference type="EMBL" id="OU893350">
    <property type="protein sequence ID" value="CAG9788434.1"/>
    <property type="molecule type" value="Genomic_DNA"/>
</dbReference>
<reference evidence="4" key="1">
    <citation type="submission" date="2021-12" db="EMBL/GenBank/DDBJ databases">
        <authorList>
            <person name="King R."/>
        </authorList>
    </citation>
    <scope>NUCLEOTIDE SEQUENCE</scope>
</reference>
<reference evidence="4" key="2">
    <citation type="submission" date="2022-10" db="EMBL/GenBank/DDBJ databases">
        <authorList>
            <consortium name="ENA_rothamsted_submissions"/>
            <consortium name="culmorum"/>
            <person name="King R."/>
        </authorList>
    </citation>
    <scope>NUCLEOTIDE SEQUENCE</scope>
</reference>
<evidence type="ECO:0000313" key="4">
    <source>
        <dbReference type="EMBL" id="CAG9788434.1"/>
    </source>
</evidence>
<proteinExistence type="predicted"/>
<evidence type="ECO:0000313" key="5">
    <source>
        <dbReference type="Proteomes" id="UP001153714"/>
    </source>
</evidence>
<dbReference type="Pfam" id="PF10350">
    <property type="entry name" value="DUF2428"/>
    <property type="match status" value="1"/>
</dbReference>
<keyword evidence="5" id="KW-1185">Reference proteome</keyword>
<gene>
    <name evidence="4" type="ORF">DIATSA_LOCUS6235</name>
</gene>
<dbReference type="GO" id="GO:0030488">
    <property type="term" value="P:tRNA methylation"/>
    <property type="evidence" value="ECO:0007669"/>
    <property type="project" value="TreeGrafter"/>
</dbReference>
<feature type="domain" description="DUF2428" evidence="2">
    <location>
        <begin position="349"/>
        <end position="583"/>
    </location>
</feature>
<dbReference type="InterPro" id="IPR019442">
    <property type="entry name" value="THADA/TRM732_DUF2428"/>
</dbReference>
<dbReference type="GO" id="GO:0005829">
    <property type="term" value="C:cytosol"/>
    <property type="evidence" value="ECO:0007669"/>
    <property type="project" value="TreeGrafter"/>
</dbReference>
<sequence>MKLLYSTWRDGHVSALLRHVQDGYERNRDRALALLARCPPALLQVHSTLHTPHSTLYTPHSTLHTPHSTLYTLHSTLALSLGKKYSVSIELEDILRQASSLKPADTVSAAYKLILLKRTLPEYVLETCQAPRSQSEPVSYALLHVLLRSLEAQLQRCSHDITAAPTHGPLYGTLHCIRHVLQDVPPAAVCGGEWGALVSRVIEAGVRAGAAVDAVVNCASPEGHLPARRGPLADHGNSAYVHLAHNRLTAPELLLCNNLKENLNFLFYLNTGRTVRKCKDFMFDPFVYLLFSNVFRILKILALQWPKEGDLAGRWSRRYSTDVTAVRLENCKGGNILHNIYQSIHRQCRHTHRVSLLLGSIVSRLSIQGEGQEGGILSQERVFLIGDHFTKLLTETKHRGAFEQAYVGFTEYLSRLWRCRVAALHAWGGARLRALLRGLAGPALHPTRRSAGLPFIVQALVITELQVKGNPTCLHQCMNTLLRLVRATSTEPNEHIHEASNRNTNTNIVNEENKSEMESSMKSTDNSQADMNSICNDGSVESRTHCMNILRALFRNSELEESLAGYIGEGLMVALAGFEKETWMERNAATLLFSALLGRVCGPARTRARRTLFLRYPTLCDYIAKKLEEAGPVIEEELNPGLFPVLLVVGRLGGAAPEGAGPALPPRALAPPLRAPPAPHRAAAAAAARALLPPARYIPHIESLLDTISSSTIKRNHCHGILLQLTNLLAAIPEGLVVEDDSKRRIARGIRNSSWILIQGTAHVPCYLITDEYVKMINLIIWRRV</sequence>
<dbReference type="AlphaFoldDB" id="A0A9N9WBY8"/>
<evidence type="ECO:0008006" key="6">
    <source>
        <dbReference type="Google" id="ProtNLM"/>
    </source>
</evidence>
<dbReference type="PANTHER" id="PTHR14387">
    <property type="entry name" value="THADA/DEATH RECEPTOR INTERACTING PROTEIN"/>
    <property type="match status" value="1"/>
</dbReference>
<dbReference type="InterPro" id="IPR051954">
    <property type="entry name" value="tRNA_methyltransferase_THADA"/>
</dbReference>
<accession>A0A9N9WBY8</accession>
<protein>
    <recommendedName>
        <fullName evidence="6">DUF2428 domain-containing protein</fullName>
    </recommendedName>
</protein>
<dbReference type="Proteomes" id="UP001153714">
    <property type="component" value="Chromosome 19"/>
</dbReference>
<feature type="domain" description="tRNA (32-2'-O)-methyltransferase regulator THADA-like C-terminal TPR repeats region" evidence="3">
    <location>
        <begin position="586"/>
        <end position="727"/>
    </location>
</feature>
<dbReference type="OrthoDB" id="73997at2759"/>
<keyword evidence="1" id="KW-0819">tRNA processing</keyword>